<keyword evidence="3" id="KW-1185">Reference proteome</keyword>
<dbReference type="Gene3D" id="3.10.580.10">
    <property type="entry name" value="CBS-domain"/>
    <property type="match status" value="1"/>
</dbReference>
<dbReference type="PANTHER" id="PTHR42115:SF1">
    <property type="entry name" value="BETA-SYNTHASE (BETA-THIONASE), PUTATIVE (AFU_ORTHOLOGUE AFUA_3G08420)-RELATED"/>
    <property type="match status" value="1"/>
</dbReference>
<name>A0AA39JPJ9_9AGAR</name>
<dbReference type="Proteomes" id="UP001175226">
    <property type="component" value="Unassembled WGS sequence"/>
</dbReference>
<dbReference type="InterPro" id="IPR000644">
    <property type="entry name" value="CBS_dom"/>
</dbReference>
<protein>
    <recommendedName>
        <fullName evidence="1">CBS domain-containing protein</fullName>
    </recommendedName>
</protein>
<dbReference type="AlphaFoldDB" id="A0AA39JPJ9"/>
<accession>A0AA39JPJ9</accession>
<evidence type="ECO:0000313" key="3">
    <source>
        <dbReference type="Proteomes" id="UP001175226"/>
    </source>
</evidence>
<proteinExistence type="predicted"/>
<reference evidence="2" key="1">
    <citation type="submission" date="2023-06" db="EMBL/GenBank/DDBJ databases">
        <authorList>
            <consortium name="Lawrence Berkeley National Laboratory"/>
            <person name="Ahrendt S."/>
            <person name="Sahu N."/>
            <person name="Indic B."/>
            <person name="Wong-Bajracharya J."/>
            <person name="Merenyi Z."/>
            <person name="Ke H.-M."/>
            <person name="Monk M."/>
            <person name="Kocsube S."/>
            <person name="Drula E."/>
            <person name="Lipzen A."/>
            <person name="Balint B."/>
            <person name="Henrissat B."/>
            <person name="Andreopoulos B."/>
            <person name="Martin F.M."/>
            <person name="Harder C.B."/>
            <person name="Rigling D."/>
            <person name="Ford K.L."/>
            <person name="Foster G.D."/>
            <person name="Pangilinan J."/>
            <person name="Papanicolaou A."/>
            <person name="Barry K."/>
            <person name="LaButti K."/>
            <person name="Viragh M."/>
            <person name="Koriabine M."/>
            <person name="Yan M."/>
            <person name="Riley R."/>
            <person name="Champramary S."/>
            <person name="Plett K.L."/>
            <person name="Tsai I.J."/>
            <person name="Slot J."/>
            <person name="Sipos G."/>
            <person name="Plett J."/>
            <person name="Nagy L.G."/>
            <person name="Grigoriev I.V."/>
        </authorList>
    </citation>
    <scope>NUCLEOTIDE SEQUENCE</scope>
    <source>
        <strain evidence="2">FPL87.14</strain>
    </source>
</reference>
<gene>
    <name evidence="2" type="ORF">EV421DRAFT_1902592</name>
</gene>
<comment type="caution">
    <text evidence="2">The sequence shown here is derived from an EMBL/GenBank/DDBJ whole genome shotgun (WGS) entry which is preliminary data.</text>
</comment>
<evidence type="ECO:0000259" key="1">
    <source>
        <dbReference type="Pfam" id="PF00571"/>
    </source>
</evidence>
<organism evidence="2 3">
    <name type="scientific">Armillaria borealis</name>
    <dbReference type="NCBI Taxonomy" id="47425"/>
    <lineage>
        <taxon>Eukaryota</taxon>
        <taxon>Fungi</taxon>
        <taxon>Dikarya</taxon>
        <taxon>Basidiomycota</taxon>
        <taxon>Agaricomycotina</taxon>
        <taxon>Agaricomycetes</taxon>
        <taxon>Agaricomycetidae</taxon>
        <taxon>Agaricales</taxon>
        <taxon>Marasmiineae</taxon>
        <taxon>Physalacriaceae</taxon>
        <taxon>Armillaria</taxon>
    </lineage>
</organism>
<evidence type="ECO:0000313" key="2">
    <source>
        <dbReference type="EMBL" id="KAK0445134.1"/>
    </source>
</evidence>
<dbReference type="SUPFAM" id="SSF54631">
    <property type="entry name" value="CBS-domain pair"/>
    <property type="match status" value="1"/>
</dbReference>
<dbReference type="InterPro" id="IPR046342">
    <property type="entry name" value="CBS_dom_sf"/>
</dbReference>
<dbReference type="EMBL" id="JAUEPT010000017">
    <property type="protein sequence ID" value="KAK0445134.1"/>
    <property type="molecule type" value="Genomic_DNA"/>
</dbReference>
<sequence length="167" mass="19022">MSSTQVTTTNDKFRGAVVEDLQLPPAFALPSTEVISRAIELAYDRDFSHIPVLDRDRKPLGYLDVAKLKQEWEAGKANPVCLQFVVCIYAILNQRPIEDDRISQYMTKFKRKTTEPYTLITPATPLAELEAFLQDNIFALVTDYQRKFVLGVATSQDLENFVSRRGF</sequence>
<dbReference type="Pfam" id="PF00571">
    <property type="entry name" value="CBS"/>
    <property type="match status" value="1"/>
</dbReference>
<feature type="domain" description="CBS" evidence="1">
    <location>
        <begin position="18"/>
        <end position="65"/>
    </location>
</feature>
<dbReference type="PANTHER" id="PTHR42115">
    <property type="entry name" value="BETA-SYNTHASE (BETA-THIONASE), PUTATIVE (AFU_ORTHOLOGUE AFUA_3G08420)-RELATED"/>
    <property type="match status" value="1"/>
</dbReference>